<evidence type="ECO:0000256" key="2">
    <source>
        <dbReference type="SAM" id="SignalP"/>
    </source>
</evidence>
<keyword evidence="4" id="KW-1185">Reference proteome</keyword>
<dbReference type="Proteomes" id="UP000675664">
    <property type="component" value="Unassembled WGS sequence"/>
</dbReference>
<feature type="compositionally biased region" description="Basic and acidic residues" evidence="1">
    <location>
        <begin position="111"/>
        <end position="124"/>
    </location>
</feature>
<name>A0A8J7W2E2_9FIRM</name>
<comment type="caution">
    <text evidence="3">The sequence shown here is derived from an EMBL/GenBank/DDBJ whole genome shotgun (WGS) entry which is preliminary data.</text>
</comment>
<reference evidence="3" key="1">
    <citation type="submission" date="2021-04" db="EMBL/GenBank/DDBJ databases">
        <title>Sinoanaerobacter chloroacetimidivorans sp. nov., an obligate anaerobic bacterium isolated from anaerobic sludge.</title>
        <authorList>
            <person name="Bao Y."/>
        </authorList>
    </citation>
    <scope>NUCLEOTIDE SEQUENCE</scope>
    <source>
        <strain evidence="3">BAD-6</strain>
    </source>
</reference>
<reference evidence="3" key="2">
    <citation type="submission" date="2021-04" db="EMBL/GenBank/DDBJ databases">
        <authorList>
            <person name="Liu J."/>
        </authorList>
    </citation>
    <scope>NUCLEOTIDE SEQUENCE</scope>
    <source>
        <strain evidence="3">BAD-6</strain>
    </source>
</reference>
<evidence type="ECO:0008006" key="5">
    <source>
        <dbReference type="Google" id="ProtNLM"/>
    </source>
</evidence>
<dbReference type="EMBL" id="JAGSND010000015">
    <property type="protein sequence ID" value="MBR0599642.1"/>
    <property type="molecule type" value="Genomic_DNA"/>
</dbReference>
<feature type="chain" id="PRO_5035238681" description="Copper amine oxidase-like N-terminal domain-containing protein" evidence="2">
    <location>
        <begin position="27"/>
        <end position="284"/>
    </location>
</feature>
<feature type="region of interest" description="Disordered" evidence="1">
    <location>
        <begin position="96"/>
        <end position="131"/>
    </location>
</feature>
<protein>
    <recommendedName>
        <fullName evidence="5">Copper amine oxidase-like N-terminal domain-containing protein</fullName>
    </recommendedName>
</protein>
<feature type="signal peptide" evidence="2">
    <location>
        <begin position="1"/>
        <end position="26"/>
    </location>
</feature>
<sequence length="284" mass="30902">MKRNVKGFVLGFIAACLMITPMIAFADTIQVTLNAVNIKLNGEQAAVKGQSYTLNDGTIVPYSLNYNGTVYLPIRKVSELVGKDIAYDGQSSTISISDKKTDNEEQDAVSEDTKDLKTGEKEDALDNTSNTDNAQAECGLAVVNEFWKELNTSGIQVNRVVGYLDGKQCNMLTSKKDLIDFSGTAPSLYKIKYSNKVITEMTLISPDVTDTVKVNAQTNSIEGVKASYNISSNAVCYEIKMSTDGTFGGYAVYSGYVKAGCKIYLYETNGAKGYDIILMDRSSL</sequence>
<dbReference type="AlphaFoldDB" id="A0A8J7W2E2"/>
<evidence type="ECO:0000313" key="3">
    <source>
        <dbReference type="EMBL" id="MBR0599642.1"/>
    </source>
</evidence>
<proteinExistence type="predicted"/>
<keyword evidence="2" id="KW-0732">Signal</keyword>
<evidence type="ECO:0000256" key="1">
    <source>
        <dbReference type="SAM" id="MobiDB-lite"/>
    </source>
</evidence>
<accession>A0A8J7W2E2</accession>
<organism evidence="3 4">
    <name type="scientific">Sinanaerobacter chloroacetimidivorans</name>
    <dbReference type="NCBI Taxonomy" id="2818044"/>
    <lineage>
        <taxon>Bacteria</taxon>
        <taxon>Bacillati</taxon>
        <taxon>Bacillota</taxon>
        <taxon>Clostridia</taxon>
        <taxon>Peptostreptococcales</taxon>
        <taxon>Anaerovoracaceae</taxon>
        <taxon>Sinanaerobacter</taxon>
    </lineage>
</organism>
<gene>
    <name evidence="3" type="ORF">KCX82_17285</name>
</gene>
<dbReference type="RefSeq" id="WP_227019781.1">
    <property type="nucleotide sequence ID" value="NZ_JAGSND010000015.1"/>
</dbReference>
<evidence type="ECO:0000313" key="4">
    <source>
        <dbReference type="Proteomes" id="UP000675664"/>
    </source>
</evidence>